<evidence type="ECO:0000313" key="3">
    <source>
        <dbReference type="Proteomes" id="UP000527355"/>
    </source>
</evidence>
<reference evidence="2 3" key="1">
    <citation type="journal article" date="2020" name="Nature">
        <title>Six reference-quality genomes reveal evolution of bat adaptations.</title>
        <authorList>
            <person name="Jebb D."/>
            <person name="Huang Z."/>
            <person name="Pippel M."/>
            <person name="Hughes G.M."/>
            <person name="Lavrichenko K."/>
            <person name="Devanna P."/>
            <person name="Winkler S."/>
            <person name="Jermiin L.S."/>
            <person name="Skirmuntt E.C."/>
            <person name="Katzourakis A."/>
            <person name="Burkitt-Gray L."/>
            <person name="Ray D.A."/>
            <person name="Sullivan K.A.M."/>
            <person name="Roscito J.G."/>
            <person name="Kirilenko B.M."/>
            <person name="Davalos L.M."/>
            <person name="Corthals A.P."/>
            <person name="Power M.L."/>
            <person name="Jones G."/>
            <person name="Ransome R.D."/>
            <person name="Dechmann D.K.N."/>
            <person name="Locatelli A.G."/>
            <person name="Puechmaille S.J."/>
            <person name="Fedrigo O."/>
            <person name="Jarvis E.D."/>
            <person name="Hiller M."/>
            <person name="Vernes S.C."/>
            <person name="Myers E.W."/>
            <person name="Teeling E.C."/>
        </authorList>
    </citation>
    <scope>NUCLEOTIDE SEQUENCE [LARGE SCALE GENOMIC DNA]</scope>
    <source>
        <strain evidence="2">MMyoMyo1</strain>
        <tissue evidence="2">Flight muscle</tissue>
    </source>
</reference>
<feature type="compositionally biased region" description="Polar residues" evidence="1">
    <location>
        <begin position="67"/>
        <end position="77"/>
    </location>
</feature>
<dbReference type="EMBL" id="JABWUV010000003">
    <property type="protein sequence ID" value="KAF6369337.1"/>
    <property type="molecule type" value="Genomic_DNA"/>
</dbReference>
<proteinExistence type="predicted"/>
<evidence type="ECO:0000256" key="1">
    <source>
        <dbReference type="SAM" id="MobiDB-lite"/>
    </source>
</evidence>
<organism evidence="2 3">
    <name type="scientific">Myotis myotis</name>
    <name type="common">Greater mouse-eared bat</name>
    <name type="synonym">Vespertilio myotis</name>
    <dbReference type="NCBI Taxonomy" id="51298"/>
    <lineage>
        <taxon>Eukaryota</taxon>
        <taxon>Metazoa</taxon>
        <taxon>Chordata</taxon>
        <taxon>Craniata</taxon>
        <taxon>Vertebrata</taxon>
        <taxon>Euteleostomi</taxon>
        <taxon>Mammalia</taxon>
        <taxon>Eutheria</taxon>
        <taxon>Laurasiatheria</taxon>
        <taxon>Chiroptera</taxon>
        <taxon>Yangochiroptera</taxon>
        <taxon>Vespertilionidae</taxon>
        <taxon>Myotis</taxon>
    </lineage>
</organism>
<gene>
    <name evidence="2" type="ORF">mMyoMyo1_010685</name>
</gene>
<sequence>MRQTYQVLGLPLWDCPPLFFECEGKGGDPGGKGGVGESRVWCQLEEHPLPAGQTQMCTDGNAFTAKGPSSQGENPTSGEHLDQTAAMKAQHQTRVSERPSPQALLQEKLQIFLLEAFKCHRNPQVWDRSLFTETDVPE</sequence>
<dbReference type="Proteomes" id="UP000527355">
    <property type="component" value="Unassembled WGS sequence"/>
</dbReference>
<keyword evidence="3" id="KW-1185">Reference proteome</keyword>
<dbReference type="AlphaFoldDB" id="A0A7J7Z4Z3"/>
<accession>A0A7J7Z4Z3</accession>
<name>A0A7J7Z4Z3_MYOMY</name>
<evidence type="ECO:0000313" key="2">
    <source>
        <dbReference type="EMBL" id="KAF6369337.1"/>
    </source>
</evidence>
<protein>
    <submittedName>
        <fullName evidence="2">Uncharacterized protein</fullName>
    </submittedName>
</protein>
<feature type="region of interest" description="Disordered" evidence="1">
    <location>
        <begin position="53"/>
        <end position="100"/>
    </location>
</feature>
<comment type="caution">
    <text evidence="2">The sequence shown here is derived from an EMBL/GenBank/DDBJ whole genome shotgun (WGS) entry which is preliminary data.</text>
</comment>